<dbReference type="EMBL" id="JAKEKT020000062">
    <property type="protein sequence ID" value="KAL1639519.1"/>
    <property type="molecule type" value="Genomic_DNA"/>
</dbReference>
<dbReference type="EC" id="3.2.1.4" evidence="3"/>
<evidence type="ECO:0000256" key="6">
    <source>
        <dbReference type="RuleBase" id="RU361153"/>
    </source>
</evidence>
<dbReference type="PANTHER" id="PTHR34142">
    <property type="entry name" value="ENDO-BETA-1,4-GLUCANASE A"/>
    <property type="match status" value="1"/>
</dbReference>
<evidence type="ECO:0000256" key="3">
    <source>
        <dbReference type="ARBA" id="ARBA00012601"/>
    </source>
</evidence>
<keyword evidence="7" id="KW-0732">Signal</keyword>
<dbReference type="SUPFAM" id="SSF51445">
    <property type="entry name" value="(Trans)glycosidases"/>
    <property type="match status" value="1"/>
</dbReference>
<accession>A0ABR3TIX9</accession>
<evidence type="ECO:0000259" key="8">
    <source>
        <dbReference type="Pfam" id="PF00150"/>
    </source>
</evidence>
<dbReference type="Pfam" id="PF00150">
    <property type="entry name" value="Cellulase"/>
    <property type="match status" value="1"/>
</dbReference>
<gene>
    <name evidence="9" type="ORF">SLS58_007823</name>
</gene>
<protein>
    <recommendedName>
        <fullName evidence="3">cellulase</fullName>
        <ecNumber evidence="3">3.2.1.4</ecNumber>
    </recommendedName>
</protein>
<name>A0ABR3TIX9_9PEZI</name>
<comment type="caution">
    <text evidence="9">The sequence shown here is derived from an EMBL/GenBank/DDBJ whole genome shotgun (WGS) entry which is preliminary data.</text>
</comment>
<feature type="signal peptide" evidence="7">
    <location>
        <begin position="1"/>
        <end position="18"/>
    </location>
</feature>
<sequence length="336" mass="36936">MRVSNILFVAGSASLALAAPVRENKRAASNGTFTFLGINESGPEFGETNLPGTLGTDYVWPTLSTIDTFLPKFNIFRINILMERLTHDSMTASLDATYLADLKKTVNYITNKGAYAMIVPHNYGRFSGSVISDVDAFGTWWSNVATEFANNTQVVFDINNEFHDMDQDVVVKLNQAGIDAIRGAGATSQYITVEGNSWTGAWSWKTSGNADSMGDLTDTQEGKLIYQMHQYLDSDSSGTSETCVSTTIGQERLEAATTWLKNNNKKGLLGEFAGGNNDQCKTAVKGMLDYMKENNDVWQGALWWAAGPWWGDYMYSMEPTDGVAYTSYLDILASYA</sequence>
<keyword evidence="10" id="KW-1185">Reference proteome</keyword>
<comment type="catalytic activity">
    <reaction evidence="1">
        <text>Endohydrolysis of (1-&gt;4)-beta-D-glucosidic linkages in cellulose, lichenin and cereal beta-D-glucans.</text>
        <dbReference type="EC" id="3.2.1.4"/>
    </reaction>
</comment>
<dbReference type="Proteomes" id="UP001521184">
    <property type="component" value="Unassembled WGS sequence"/>
</dbReference>
<dbReference type="InterPro" id="IPR017853">
    <property type="entry name" value="GH"/>
</dbReference>
<evidence type="ECO:0000256" key="5">
    <source>
        <dbReference type="ARBA" id="ARBA00023295"/>
    </source>
</evidence>
<feature type="chain" id="PRO_5045516693" description="cellulase" evidence="7">
    <location>
        <begin position="19"/>
        <end position="336"/>
    </location>
</feature>
<evidence type="ECO:0000256" key="4">
    <source>
        <dbReference type="ARBA" id="ARBA00022801"/>
    </source>
</evidence>
<proteinExistence type="inferred from homology"/>
<evidence type="ECO:0000256" key="1">
    <source>
        <dbReference type="ARBA" id="ARBA00000966"/>
    </source>
</evidence>
<organism evidence="9 10">
    <name type="scientific">Diplodia intermedia</name>
    <dbReference type="NCBI Taxonomy" id="856260"/>
    <lineage>
        <taxon>Eukaryota</taxon>
        <taxon>Fungi</taxon>
        <taxon>Dikarya</taxon>
        <taxon>Ascomycota</taxon>
        <taxon>Pezizomycotina</taxon>
        <taxon>Dothideomycetes</taxon>
        <taxon>Dothideomycetes incertae sedis</taxon>
        <taxon>Botryosphaeriales</taxon>
        <taxon>Botryosphaeriaceae</taxon>
        <taxon>Diplodia</taxon>
    </lineage>
</organism>
<keyword evidence="5 6" id="KW-0326">Glycosidase</keyword>
<dbReference type="InterPro" id="IPR001547">
    <property type="entry name" value="Glyco_hydro_5"/>
</dbReference>
<reference evidence="9 10" key="1">
    <citation type="journal article" date="2023" name="Plant Dis.">
        <title>First Report of Diplodia intermedia Causing Canker and Dieback Diseases on Apple Trees in Canada.</title>
        <authorList>
            <person name="Ellouze W."/>
            <person name="Ilyukhin E."/>
            <person name="Sulman M."/>
            <person name="Ali S."/>
        </authorList>
    </citation>
    <scope>NUCLEOTIDE SEQUENCE [LARGE SCALE GENOMIC DNA]</scope>
    <source>
        <strain evidence="9 10">M45-28</strain>
    </source>
</reference>
<evidence type="ECO:0000313" key="10">
    <source>
        <dbReference type="Proteomes" id="UP001521184"/>
    </source>
</evidence>
<evidence type="ECO:0000313" key="9">
    <source>
        <dbReference type="EMBL" id="KAL1639519.1"/>
    </source>
</evidence>
<evidence type="ECO:0000256" key="2">
    <source>
        <dbReference type="ARBA" id="ARBA00005641"/>
    </source>
</evidence>
<keyword evidence="4 6" id="KW-0378">Hydrolase</keyword>
<comment type="similarity">
    <text evidence="2 6">Belongs to the glycosyl hydrolase 5 (cellulase A) family.</text>
</comment>
<dbReference type="PANTHER" id="PTHR34142:SF1">
    <property type="entry name" value="GLYCOSIDE HYDROLASE FAMILY 5 DOMAIN-CONTAINING PROTEIN"/>
    <property type="match status" value="1"/>
</dbReference>
<evidence type="ECO:0000256" key="7">
    <source>
        <dbReference type="SAM" id="SignalP"/>
    </source>
</evidence>
<dbReference type="Gene3D" id="3.20.20.80">
    <property type="entry name" value="Glycosidases"/>
    <property type="match status" value="1"/>
</dbReference>
<feature type="domain" description="Glycoside hydrolase family 5" evidence="8">
    <location>
        <begin position="40"/>
        <end position="306"/>
    </location>
</feature>